<protein>
    <recommendedName>
        <fullName evidence="1">BTB domain-containing protein</fullName>
    </recommendedName>
</protein>
<dbReference type="Gene3D" id="3.30.710.10">
    <property type="entry name" value="Potassium Channel Kv1.1, Chain A"/>
    <property type="match status" value="1"/>
</dbReference>
<dbReference type="SMART" id="SM00225">
    <property type="entry name" value="BTB"/>
    <property type="match status" value="1"/>
</dbReference>
<dbReference type="InterPro" id="IPR011333">
    <property type="entry name" value="SKP1/BTB/POZ_sf"/>
</dbReference>
<gene>
    <name evidence="2" type="ORF">SERLADRAFT_359309</name>
</gene>
<sequence>MSIALKSEDGPTKVPFVPQHPFDNPKADLIIRSSDNVDFPVFKFLLSLSSSFFETMFELPQPSNDTIESKDGLAIIPISESSRIVDKILRFCYPVGVVGKPQIDNIQEAIGLYEAGVKYGMEGLEKAGREALVAREFLEKSPFAVYAVASRYKLEDEAKIAAEATLCKAVVPIDAPELEYISGRDLARLQRYHAKCGEVARALRDDLSWIDGDSTNMSFDRYVTQRRTLGCNCAYSMTRNTIAQSWWWDWLNGTAEALRHKPCGDTVQETYWKALEEASVCVYCRKGVWESLPKTVNRFAAEVSKAVSKVYSAFCYDSIWNSCKQLDLIITGEGGRRGCG</sequence>
<dbReference type="AlphaFoldDB" id="F8NGD9"/>
<dbReference type="SUPFAM" id="SSF54695">
    <property type="entry name" value="POZ domain"/>
    <property type="match status" value="1"/>
</dbReference>
<organism>
    <name type="scientific">Serpula lacrymans var. lacrymans (strain S7.9)</name>
    <name type="common">Dry rot fungus</name>
    <dbReference type="NCBI Taxonomy" id="578457"/>
    <lineage>
        <taxon>Eukaryota</taxon>
        <taxon>Fungi</taxon>
        <taxon>Dikarya</taxon>
        <taxon>Basidiomycota</taxon>
        <taxon>Agaricomycotina</taxon>
        <taxon>Agaricomycetes</taxon>
        <taxon>Agaricomycetidae</taxon>
        <taxon>Boletales</taxon>
        <taxon>Coniophorineae</taxon>
        <taxon>Serpulaceae</taxon>
        <taxon>Serpula</taxon>
    </lineage>
</organism>
<feature type="domain" description="BTB" evidence="1">
    <location>
        <begin position="27"/>
        <end position="93"/>
    </location>
</feature>
<name>F8NGD9_SERL9</name>
<dbReference type="GeneID" id="18809665"/>
<dbReference type="EMBL" id="GL945429">
    <property type="protein sequence ID" value="EGO29074.1"/>
    <property type="molecule type" value="Genomic_DNA"/>
</dbReference>
<dbReference type="OrthoDB" id="6359816at2759"/>
<evidence type="ECO:0000313" key="2">
    <source>
        <dbReference type="EMBL" id="EGO29074.1"/>
    </source>
</evidence>
<evidence type="ECO:0000259" key="1">
    <source>
        <dbReference type="PROSITE" id="PS50097"/>
    </source>
</evidence>
<dbReference type="InterPro" id="IPR000210">
    <property type="entry name" value="BTB/POZ_dom"/>
</dbReference>
<reference evidence="2" key="1">
    <citation type="submission" date="2011-04" db="EMBL/GenBank/DDBJ databases">
        <title>Evolution of plant cell wall degrading machinery underlies the functional diversity of forest fungi.</title>
        <authorList>
            <consortium name="US DOE Joint Genome Institute (JGI-PGF)"/>
            <person name="Eastwood D.C."/>
            <person name="Floudas D."/>
            <person name="Binder M."/>
            <person name="Majcherczyk A."/>
            <person name="Schneider P."/>
            <person name="Aerts A."/>
            <person name="Asiegbu F.O."/>
            <person name="Baker S.E."/>
            <person name="Barry K."/>
            <person name="Bendiksby M."/>
            <person name="Blumentritt M."/>
            <person name="Coutinho P.M."/>
            <person name="Cullen D."/>
            <person name="Cullen D."/>
            <person name="Gathman A."/>
            <person name="Goodell B."/>
            <person name="Henrissat B."/>
            <person name="Ihrmark K."/>
            <person name="Kauserud H."/>
            <person name="Kohler A."/>
            <person name="LaButti K."/>
            <person name="Lapidus A."/>
            <person name="Lavin J.L."/>
            <person name="Lee Y.-H."/>
            <person name="Lindquist E."/>
            <person name="Lilly W."/>
            <person name="Lucas S."/>
            <person name="Morin E."/>
            <person name="Murat C."/>
            <person name="Oguiza J.A."/>
            <person name="Park J."/>
            <person name="Pisabarro A.G."/>
            <person name="Riley R."/>
            <person name="Rosling A."/>
            <person name="Salamov A."/>
            <person name="Schmidt O."/>
            <person name="Schmutz J."/>
            <person name="Skrede I."/>
            <person name="Stenlid J."/>
            <person name="Wiebenga A."/>
            <person name="Xie X."/>
            <person name="Kues U."/>
            <person name="Hibbett D.S."/>
            <person name="Hoffmeister D."/>
            <person name="Hogberg N."/>
            <person name="Martin F."/>
            <person name="Grigoriev I.V."/>
            <person name="Watkinson S.C."/>
        </authorList>
    </citation>
    <scope>NUCLEOTIDE SEQUENCE</scope>
    <source>
        <strain evidence="2">S7.9</strain>
    </source>
</reference>
<dbReference type="Proteomes" id="UP000008064">
    <property type="component" value="Unassembled WGS sequence"/>
</dbReference>
<proteinExistence type="predicted"/>
<dbReference type="RefSeq" id="XP_007313316.1">
    <property type="nucleotide sequence ID" value="XM_007313254.1"/>
</dbReference>
<dbReference type="PROSITE" id="PS50097">
    <property type="entry name" value="BTB"/>
    <property type="match status" value="1"/>
</dbReference>
<dbReference type="HOGENOM" id="CLU_052397_0_1_1"/>
<dbReference type="KEGG" id="sla:SERLADRAFT_359309"/>
<accession>F8NGD9</accession>
<dbReference type="Pfam" id="PF00651">
    <property type="entry name" value="BTB"/>
    <property type="match status" value="1"/>
</dbReference>